<protein>
    <recommendedName>
        <fullName evidence="5">Arsenite methyltransferase</fullName>
        <ecNumber evidence="4">2.1.1.137</ecNumber>
    </recommendedName>
</protein>
<feature type="domain" description="Methyltransferase" evidence="9">
    <location>
        <begin position="61"/>
        <end position="206"/>
    </location>
</feature>
<dbReference type="Proteomes" id="UP000066284">
    <property type="component" value="Chromosome 1"/>
</dbReference>
<evidence type="ECO:0000313" key="10">
    <source>
        <dbReference type="EMBL" id="CUQ66493.1"/>
    </source>
</evidence>
<evidence type="ECO:0000256" key="1">
    <source>
        <dbReference type="ARBA" id="ARBA00022679"/>
    </source>
</evidence>
<dbReference type="SUPFAM" id="SSF53335">
    <property type="entry name" value="S-adenosyl-L-methionine-dependent methyltransferases"/>
    <property type="match status" value="1"/>
</dbReference>
<dbReference type="Gene3D" id="3.40.50.150">
    <property type="entry name" value="Vaccinia Virus protein VP39"/>
    <property type="match status" value="1"/>
</dbReference>
<dbReference type="InterPro" id="IPR025714">
    <property type="entry name" value="Methyltranfer_dom"/>
</dbReference>
<keyword evidence="11" id="KW-1185">Reference proteome</keyword>
<dbReference type="EMBL" id="LN885086">
    <property type="protein sequence ID" value="CUQ66493.1"/>
    <property type="molecule type" value="Genomic_DNA"/>
</dbReference>
<evidence type="ECO:0000256" key="3">
    <source>
        <dbReference type="ARBA" id="ARBA00034487"/>
    </source>
</evidence>
<organism evidence="10 11">
    <name type="scientific">Candidatus Nitrospira inopinata</name>
    <dbReference type="NCBI Taxonomy" id="1715989"/>
    <lineage>
        <taxon>Bacteria</taxon>
        <taxon>Pseudomonadati</taxon>
        <taxon>Nitrospirota</taxon>
        <taxon>Nitrospiria</taxon>
        <taxon>Nitrospirales</taxon>
        <taxon>Nitrospiraceae</taxon>
        <taxon>Nitrospira</taxon>
    </lineage>
</organism>
<dbReference type="EC" id="2.1.1.137" evidence="4"/>
<dbReference type="PANTHER" id="PTHR43675:SF8">
    <property type="entry name" value="ARSENITE METHYLTRANSFERASE"/>
    <property type="match status" value="1"/>
</dbReference>
<evidence type="ECO:0000259" key="9">
    <source>
        <dbReference type="Pfam" id="PF13847"/>
    </source>
</evidence>
<proteinExistence type="inferred from homology"/>
<dbReference type="RefSeq" id="WP_062484507.1">
    <property type="nucleotide sequence ID" value="NZ_LN885086.1"/>
</dbReference>
<name>A0A0S4KT54_9BACT</name>
<sequence>MPIDAVTQKVSDRYAKAAASGEQMCCPTSYDMQRLKTFIPEEVLTVSYGCGTPVGLDTVRPGETVLDIGSGGGIDCFEASRLVGPTGRVIGIDMTDVMLDIARRNAPIVAANLGYPSSNVEFRKGLADAMPVEDGMIDLIISNCVINLAPDKRKVFDEIFRVAKPGGRFTISDIVSDQTVPQYLVHDAGKWGDCLSGALTLTDYMNGLMDAGFLGIHLVKFSPWRVIDGIHFFSVTLTGYKQPLSIPSMASRYATLRGPFRQVVDELGTTYERGIPRPISPEQGWLLSTAALAHHFLLTTEPVQLDAADPRWQAVLPAQTPCTWQGHYALLAGPFLEAADDDQHVYRRGEPLEICSKTLAVLQTDGYASHFVILNRAGQPVGETAVECAPNGGCC</sequence>
<reference evidence="11" key="1">
    <citation type="submission" date="2015-09" db="EMBL/GenBank/DDBJ databases">
        <authorList>
            <person name="Daims H."/>
        </authorList>
    </citation>
    <scope>NUCLEOTIDE SEQUENCE [LARGE SCALE GENOMIC DNA]</scope>
</reference>
<dbReference type="CDD" id="cd02440">
    <property type="entry name" value="AdoMet_MTases"/>
    <property type="match status" value="1"/>
</dbReference>
<comment type="similarity">
    <text evidence="3">Belongs to the methyltransferase superfamily. Arsenite methyltransferase family.</text>
</comment>
<dbReference type="GO" id="GO:0032259">
    <property type="term" value="P:methylation"/>
    <property type="evidence" value="ECO:0007669"/>
    <property type="project" value="UniProtKB-KW"/>
</dbReference>
<dbReference type="GO" id="GO:0030791">
    <property type="term" value="F:arsenite methyltransferase activity"/>
    <property type="evidence" value="ECO:0007669"/>
    <property type="project" value="UniProtKB-EC"/>
</dbReference>
<evidence type="ECO:0000313" key="11">
    <source>
        <dbReference type="Proteomes" id="UP000066284"/>
    </source>
</evidence>
<accession>A0A0S4KT54</accession>
<evidence type="ECO:0000256" key="6">
    <source>
        <dbReference type="ARBA" id="ARBA00047941"/>
    </source>
</evidence>
<dbReference type="KEGG" id="nio:NITINOP_1518"/>
<comment type="catalytic activity">
    <reaction evidence="6">
        <text>arsenic triglutathione + [thioredoxin]-dithiol + S-adenosyl-L-methionine + 2 H2O = methylarsonous acid + [thioredoxin]-disulfide + 3 glutathione + S-adenosyl-L-homocysteine + H(+)</text>
        <dbReference type="Rhea" id="RHEA:69460"/>
        <dbReference type="Rhea" id="RHEA-COMP:10698"/>
        <dbReference type="Rhea" id="RHEA-COMP:10700"/>
        <dbReference type="ChEBI" id="CHEBI:15377"/>
        <dbReference type="ChEBI" id="CHEBI:15378"/>
        <dbReference type="ChEBI" id="CHEBI:17826"/>
        <dbReference type="ChEBI" id="CHEBI:29950"/>
        <dbReference type="ChEBI" id="CHEBI:50058"/>
        <dbReference type="ChEBI" id="CHEBI:57856"/>
        <dbReference type="ChEBI" id="CHEBI:57925"/>
        <dbReference type="ChEBI" id="CHEBI:59789"/>
        <dbReference type="ChEBI" id="CHEBI:183640"/>
        <dbReference type="EC" id="2.1.1.137"/>
    </reaction>
</comment>
<keyword evidence="1 10" id="KW-0808">Transferase</keyword>
<comment type="catalytic activity">
    <reaction evidence="8">
        <text>arsenic triglutathione + 3 [thioredoxin]-dithiol + 3 S-adenosyl-L-methionine = trimethylarsine + 3 [thioredoxin]-disulfide + 3 glutathione + 3 S-adenosyl-L-homocysteine + 3 H(+)</text>
        <dbReference type="Rhea" id="RHEA:69432"/>
        <dbReference type="Rhea" id="RHEA-COMP:10698"/>
        <dbReference type="Rhea" id="RHEA-COMP:10700"/>
        <dbReference type="ChEBI" id="CHEBI:15378"/>
        <dbReference type="ChEBI" id="CHEBI:27130"/>
        <dbReference type="ChEBI" id="CHEBI:29950"/>
        <dbReference type="ChEBI" id="CHEBI:50058"/>
        <dbReference type="ChEBI" id="CHEBI:57856"/>
        <dbReference type="ChEBI" id="CHEBI:57925"/>
        <dbReference type="ChEBI" id="CHEBI:59789"/>
        <dbReference type="ChEBI" id="CHEBI:183640"/>
        <dbReference type="EC" id="2.1.1.137"/>
    </reaction>
</comment>
<gene>
    <name evidence="10" type="ORF">NITINOP_1518</name>
</gene>
<evidence type="ECO:0000256" key="2">
    <source>
        <dbReference type="ARBA" id="ARBA00022691"/>
    </source>
</evidence>
<keyword evidence="10" id="KW-0489">Methyltransferase</keyword>
<comment type="catalytic activity">
    <reaction evidence="7">
        <text>arsenic triglutathione + 2 [thioredoxin]-dithiol + 2 S-adenosyl-L-methionine + H2O = dimethylarsinous acid + 2 [thioredoxin]-disulfide + 3 glutathione + 2 S-adenosyl-L-homocysteine + 2 H(+)</text>
        <dbReference type="Rhea" id="RHEA:69464"/>
        <dbReference type="Rhea" id="RHEA-COMP:10698"/>
        <dbReference type="Rhea" id="RHEA-COMP:10700"/>
        <dbReference type="ChEBI" id="CHEBI:15377"/>
        <dbReference type="ChEBI" id="CHEBI:15378"/>
        <dbReference type="ChEBI" id="CHEBI:23808"/>
        <dbReference type="ChEBI" id="CHEBI:29950"/>
        <dbReference type="ChEBI" id="CHEBI:50058"/>
        <dbReference type="ChEBI" id="CHEBI:57856"/>
        <dbReference type="ChEBI" id="CHEBI:57925"/>
        <dbReference type="ChEBI" id="CHEBI:59789"/>
        <dbReference type="ChEBI" id="CHEBI:183640"/>
        <dbReference type="EC" id="2.1.1.137"/>
    </reaction>
</comment>
<dbReference type="STRING" id="1715989.NITINOP_1518"/>
<dbReference type="InterPro" id="IPR029063">
    <property type="entry name" value="SAM-dependent_MTases_sf"/>
</dbReference>
<evidence type="ECO:0000256" key="7">
    <source>
        <dbReference type="ARBA" id="ARBA00047943"/>
    </source>
</evidence>
<keyword evidence="2" id="KW-0949">S-adenosyl-L-methionine</keyword>
<dbReference type="Pfam" id="PF13847">
    <property type="entry name" value="Methyltransf_31"/>
    <property type="match status" value="1"/>
</dbReference>
<evidence type="ECO:0000256" key="4">
    <source>
        <dbReference type="ARBA" id="ARBA00034521"/>
    </source>
</evidence>
<evidence type="ECO:0000256" key="8">
    <source>
        <dbReference type="ARBA" id="ARBA00048428"/>
    </source>
</evidence>
<dbReference type="InterPro" id="IPR026669">
    <property type="entry name" value="Arsenite_MeTrfase-like"/>
</dbReference>
<evidence type="ECO:0000256" key="5">
    <source>
        <dbReference type="ARBA" id="ARBA00034545"/>
    </source>
</evidence>
<dbReference type="PANTHER" id="PTHR43675">
    <property type="entry name" value="ARSENITE METHYLTRANSFERASE"/>
    <property type="match status" value="1"/>
</dbReference>
<dbReference type="OrthoDB" id="9765084at2"/>
<dbReference type="AlphaFoldDB" id="A0A0S4KT54"/>